<evidence type="ECO:0000256" key="5">
    <source>
        <dbReference type="ARBA" id="ARBA00022723"/>
    </source>
</evidence>
<dbReference type="InterPro" id="IPR032828">
    <property type="entry name" value="PolyA_RNA-bd"/>
</dbReference>
<keyword evidence="7" id="KW-0692">RNA repair</keyword>
<dbReference type="InterPro" id="IPR050124">
    <property type="entry name" value="tRNA_CCA-adding_enzyme"/>
</dbReference>
<evidence type="ECO:0000313" key="13">
    <source>
        <dbReference type="EMBL" id="MBC5851308.1"/>
    </source>
</evidence>
<dbReference type="PROSITE" id="PS51831">
    <property type="entry name" value="HD"/>
    <property type="match status" value="1"/>
</dbReference>
<dbReference type="RefSeq" id="WP_053317313.1">
    <property type="nucleotide sequence ID" value="NZ_JACRUP010000005.1"/>
</dbReference>
<dbReference type="GO" id="GO:0001680">
    <property type="term" value="P:tRNA 3'-terminal CCA addition"/>
    <property type="evidence" value="ECO:0007669"/>
    <property type="project" value="InterPro"/>
</dbReference>
<dbReference type="Pfam" id="PF12627">
    <property type="entry name" value="PolyA_pol_RNAbd"/>
    <property type="match status" value="1"/>
</dbReference>
<sequence length="419" mass="47540">MRKVYLVGGAVRDTLLGIEPKDRDFAVTGASVEDMLNDGFVNVGKAFPVFLKDGCEYALARTEKKSGTGYHGFIPSTSPEISIEQDLFRRDLTINAIAQDLETGELIDPYGGKKDIEARLLRHVSTAFTEDPLRVLRVARFLARYAHLGFTVAPETLYMMKKVVSSGELTTISPERIWSEIKGALETQSPHKFFLVLKKVGALKEILPEVDRLFGVRQRREYHPEVDTGIHVMMALQQSVKLTTCSVTRFGVLVHDLGKGLTPKDILPRHHMHEIRGVPLVDDICDRLRVPKKYRTFGKIASEFHTHSHEAFLRSPSTFIKFFYAIDAIRNPKNLEMLAICGEADSRGRTGFEEESYPQRDYLMQVLKLAKKADLSKIDKKSKHVEQQVLEARIRAIKPFVSEHKITQKKNQPTDRKPK</sequence>
<evidence type="ECO:0000256" key="3">
    <source>
        <dbReference type="ARBA" id="ARBA00022694"/>
    </source>
</evidence>
<comment type="caution">
    <text evidence="13">The sequence shown here is derived from an EMBL/GenBank/DDBJ whole genome shotgun (WGS) entry which is preliminary data.</text>
</comment>
<feature type="domain" description="HD" evidence="12">
    <location>
        <begin position="228"/>
        <end position="329"/>
    </location>
</feature>
<dbReference type="Gene3D" id="1.10.3090.10">
    <property type="entry name" value="cca-adding enzyme, domain 2"/>
    <property type="match status" value="1"/>
</dbReference>
<dbReference type="PIRSF" id="PIRSF000813">
    <property type="entry name" value="CCA_bact"/>
    <property type="match status" value="1"/>
</dbReference>
<keyword evidence="10 11" id="KW-0694">RNA-binding</keyword>
<dbReference type="InterPro" id="IPR012006">
    <property type="entry name" value="CCA_bact"/>
</dbReference>
<evidence type="ECO:0000256" key="7">
    <source>
        <dbReference type="ARBA" id="ARBA00022800"/>
    </source>
</evidence>
<accession>A0A9X0R7Z4</accession>
<keyword evidence="9" id="KW-0460">Magnesium</keyword>
<protein>
    <submittedName>
        <fullName evidence="13">Multifunctional CCA addition/repair protein</fullName>
        <ecNumber evidence="13">2.7.7.72</ecNumber>
        <ecNumber evidence="13">3.1.3.-</ecNumber>
        <ecNumber evidence="13">3.1.4.-</ecNumber>
    </submittedName>
</protein>
<dbReference type="SUPFAM" id="SSF81891">
    <property type="entry name" value="Poly A polymerase C-terminal region-like"/>
    <property type="match status" value="1"/>
</dbReference>
<dbReference type="InterPro" id="IPR043519">
    <property type="entry name" value="NT_sf"/>
</dbReference>
<dbReference type="GO" id="GO:0016787">
    <property type="term" value="F:hydrolase activity"/>
    <property type="evidence" value="ECO:0007669"/>
    <property type="project" value="UniProtKB-KW"/>
</dbReference>
<dbReference type="SUPFAM" id="SSF81301">
    <property type="entry name" value="Nucleotidyltransferase"/>
    <property type="match status" value="1"/>
</dbReference>
<reference evidence="13" key="1">
    <citation type="submission" date="2020-08" db="EMBL/GenBank/DDBJ databases">
        <title>Genome Sequencing and Pan-Genome Analysis of Migratory bird Vibrio Strains, Inner Mongolia.</title>
        <authorList>
            <person name="Zheng L."/>
        </authorList>
    </citation>
    <scope>NUCLEOTIDE SEQUENCE</scope>
    <source>
        <strain evidence="13">M13F</strain>
    </source>
</reference>
<evidence type="ECO:0000259" key="12">
    <source>
        <dbReference type="PROSITE" id="PS51831"/>
    </source>
</evidence>
<dbReference type="GO" id="GO:0042245">
    <property type="term" value="P:RNA repair"/>
    <property type="evidence" value="ECO:0007669"/>
    <property type="project" value="UniProtKB-KW"/>
</dbReference>
<dbReference type="GO" id="GO:0004810">
    <property type="term" value="F:CCA tRNA nucleotidyltransferase activity"/>
    <property type="evidence" value="ECO:0007669"/>
    <property type="project" value="UniProtKB-EC"/>
</dbReference>
<dbReference type="EC" id="3.1.4.-" evidence="13"/>
<dbReference type="InterPro" id="IPR002646">
    <property type="entry name" value="PolA_pol_head_dom"/>
</dbReference>
<dbReference type="Gene3D" id="3.30.460.10">
    <property type="entry name" value="Beta Polymerase, domain 2"/>
    <property type="match status" value="1"/>
</dbReference>
<keyword evidence="4 13" id="KW-0548">Nucleotidyltransferase</keyword>
<evidence type="ECO:0000256" key="8">
    <source>
        <dbReference type="ARBA" id="ARBA00022840"/>
    </source>
</evidence>
<comment type="similarity">
    <text evidence="11">Belongs to the tRNA nucleotidyltransferase/poly(A) polymerase family.</text>
</comment>
<keyword evidence="2 11" id="KW-0808">Transferase</keyword>
<dbReference type="EC" id="2.7.7.72" evidence="13"/>
<dbReference type="PANTHER" id="PTHR47545:SF1">
    <property type="entry name" value="MULTIFUNCTIONAL CCA PROTEIN"/>
    <property type="match status" value="1"/>
</dbReference>
<evidence type="ECO:0000256" key="1">
    <source>
        <dbReference type="ARBA" id="ARBA00001946"/>
    </source>
</evidence>
<keyword evidence="3" id="KW-0819">tRNA processing</keyword>
<dbReference type="AlphaFoldDB" id="A0A9X0R7Z4"/>
<dbReference type="GO" id="GO:0005524">
    <property type="term" value="F:ATP binding"/>
    <property type="evidence" value="ECO:0007669"/>
    <property type="project" value="UniProtKB-KW"/>
</dbReference>
<evidence type="ECO:0000256" key="11">
    <source>
        <dbReference type="RuleBase" id="RU003953"/>
    </source>
</evidence>
<evidence type="ECO:0000256" key="10">
    <source>
        <dbReference type="ARBA" id="ARBA00022884"/>
    </source>
</evidence>
<dbReference type="EC" id="3.1.3.-" evidence="13"/>
<dbReference type="GO" id="GO:0003723">
    <property type="term" value="F:RNA binding"/>
    <property type="evidence" value="ECO:0007669"/>
    <property type="project" value="UniProtKB-KW"/>
</dbReference>
<evidence type="ECO:0000256" key="2">
    <source>
        <dbReference type="ARBA" id="ARBA00022679"/>
    </source>
</evidence>
<keyword evidence="6" id="KW-0547">Nucleotide-binding</keyword>
<keyword evidence="8" id="KW-0067">ATP-binding</keyword>
<gene>
    <name evidence="13" type="ORF">H8Q88_10220</name>
</gene>
<keyword evidence="13" id="KW-0378">Hydrolase</keyword>
<dbReference type="InterPro" id="IPR006674">
    <property type="entry name" value="HD_domain"/>
</dbReference>
<name>A0A9X0R7Z4_VIBME</name>
<keyword evidence="14" id="KW-1185">Reference proteome</keyword>
<evidence type="ECO:0000256" key="6">
    <source>
        <dbReference type="ARBA" id="ARBA00022741"/>
    </source>
</evidence>
<evidence type="ECO:0000313" key="14">
    <source>
        <dbReference type="Proteomes" id="UP000615796"/>
    </source>
</evidence>
<dbReference type="Pfam" id="PF01743">
    <property type="entry name" value="PolyA_pol"/>
    <property type="match status" value="1"/>
</dbReference>
<dbReference type="PANTHER" id="PTHR47545">
    <property type="entry name" value="MULTIFUNCTIONAL CCA PROTEIN"/>
    <property type="match status" value="1"/>
</dbReference>
<dbReference type="EMBL" id="JACRUP010000005">
    <property type="protein sequence ID" value="MBC5851308.1"/>
    <property type="molecule type" value="Genomic_DNA"/>
</dbReference>
<dbReference type="Proteomes" id="UP000615796">
    <property type="component" value="Unassembled WGS sequence"/>
</dbReference>
<dbReference type="GO" id="GO:0046872">
    <property type="term" value="F:metal ion binding"/>
    <property type="evidence" value="ECO:0007669"/>
    <property type="project" value="UniProtKB-KW"/>
</dbReference>
<proteinExistence type="inferred from homology"/>
<keyword evidence="5" id="KW-0479">Metal-binding</keyword>
<organism evidence="13 14">
    <name type="scientific">Vibrio metschnikovii</name>
    <dbReference type="NCBI Taxonomy" id="28172"/>
    <lineage>
        <taxon>Bacteria</taxon>
        <taxon>Pseudomonadati</taxon>
        <taxon>Pseudomonadota</taxon>
        <taxon>Gammaproteobacteria</taxon>
        <taxon>Vibrionales</taxon>
        <taxon>Vibrionaceae</taxon>
        <taxon>Vibrio</taxon>
    </lineage>
</organism>
<comment type="cofactor">
    <cofactor evidence="1">
        <name>Mg(2+)</name>
        <dbReference type="ChEBI" id="CHEBI:18420"/>
    </cofactor>
</comment>
<dbReference type="CDD" id="cd05398">
    <property type="entry name" value="NT_ClassII-CCAase"/>
    <property type="match status" value="1"/>
</dbReference>
<evidence type="ECO:0000256" key="9">
    <source>
        <dbReference type="ARBA" id="ARBA00022842"/>
    </source>
</evidence>
<dbReference type="NCBIfam" id="NF008137">
    <property type="entry name" value="PRK10885.1"/>
    <property type="match status" value="1"/>
</dbReference>
<evidence type="ECO:0000256" key="4">
    <source>
        <dbReference type="ARBA" id="ARBA00022695"/>
    </source>
</evidence>